<keyword evidence="11" id="KW-0998">Cell outer membrane</keyword>
<dbReference type="GO" id="GO:0009279">
    <property type="term" value="C:cell outer membrane"/>
    <property type="evidence" value="ECO:0007669"/>
    <property type="project" value="UniProtKB-SubCell"/>
</dbReference>
<gene>
    <name evidence="14" type="ORF">HUE58_03590</name>
</gene>
<name>A0A6N0HPA1_9GAMM</name>
<evidence type="ECO:0000256" key="11">
    <source>
        <dbReference type="ARBA" id="ARBA00023237"/>
    </source>
</evidence>
<dbReference type="InterPro" id="IPR029046">
    <property type="entry name" value="LolA/LolB/LppX"/>
</dbReference>
<keyword evidence="10" id="KW-0143">Chaperone</keyword>
<reference evidence="14 15" key="1">
    <citation type="submission" date="2020-05" db="EMBL/GenBank/DDBJ databases">
        <title>Horizontal transmission and recombination maintain forever young bacterial symbiont genomes.</title>
        <authorList>
            <person name="Russell S.L."/>
            <person name="Pepper-Tunick E."/>
            <person name="Svedberg J."/>
            <person name="Byrne A."/>
            <person name="Ruelas Castillo J."/>
            <person name="Vollmers C."/>
            <person name="Beinart R.A."/>
            <person name="Corbett-Detig R."/>
        </authorList>
    </citation>
    <scope>NUCLEOTIDE SEQUENCE [LARGE SCALE GENOMIC DNA]</scope>
    <source>
        <strain evidence="14">JDF_Ridge</strain>
    </source>
</reference>
<evidence type="ECO:0000313" key="15">
    <source>
        <dbReference type="Proteomes" id="UP000509429"/>
    </source>
</evidence>
<proteinExistence type="inferred from homology"/>
<evidence type="ECO:0000256" key="9">
    <source>
        <dbReference type="ARBA" id="ARBA00023139"/>
    </source>
</evidence>
<evidence type="ECO:0000256" key="10">
    <source>
        <dbReference type="ARBA" id="ARBA00023186"/>
    </source>
</evidence>
<keyword evidence="6 13" id="KW-0732">Signal</keyword>
<evidence type="ECO:0000256" key="3">
    <source>
        <dbReference type="ARBA" id="ARBA00011245"/>
    </source>
</evidence>
<keyword evidence="8" id="KW-0472">Membrane</keyword>
<dbReference type="Pfam" id="PF03550">
    <property type="entry name" value="LolB"/>
    <property type="match status" value="1"/>
</dbReference>
<evidence type="ECO:0000256" key="5">
    <source>
        <dbReference type="ARBA" id="ARBA00022448"/>
    </source>
</evidence>
<dbReference type="PROSITE" id="PS51257">
    <property type="entry name" value="PROKAR_LIPOPROTEIN"/>
    <property type="match status" value="1"/>
</dbReference>
<comment type="subcellular location">
    <subcellularLocation>
        <location evidence="1">Cell outer membrane</location>
        <topology evidence="1">Lipid-anchor</topology>
    </subcellularLocation>
</comment>
<evidence type="ECO:0000256" key="12">
    <source>
        <dbReference type="ARBA" id="ARBA00023288"/>
    </source>
</evidence>
<feature type="chain" id="PRO_5027055612" description="Outer-membrane lipoprotein LolB" evidence="13">
    <location>
        <begin position="22"/>
        <end position="170"/>
    </location>
</feature>
<evidence type="ECO:0000256" key="8">
    <source>
        <dbReference type="ARBA" id="ARBA00023136"/>
    </source>
</evidence>
<dbReference type="KEGG" id="reo:HUE58_03590"/>
<dbReference type="Gene3D" id="2.50.20.10">
    <property type="entry name" value="Lipoprotein localisation LolA/LolB/LppX"/>
    <property type="match status" value="1"/>
</dbReference>
<evidence type="ECO:0000313" key="14">
    <source>
        <dbReference type="EMBL" id="QKQ24229.1"/>
    </source>
</evidence>
<evidence type="ECO:0000256" key="7">
    <source>
        <dbReference type="ARBA" id="ARBA00022927"/>
    </source>
</evidence>
<sequence length="170" mass="19543">MKRIMIACFALFLSSCSTLNIQPTKLAHQQTLLSVWGAHGRLSVSVNNDTKTSGFEVSFNHHDYKLILSTAFGFGQISIESNQQKLLINGESINLTFDQWMTREMGWYLPIDTLAKILFKNEINSVHHWLIKISRYQLIGGIKYPKVIRFNHLTKPIKIKLLVNEINQLK</sequence>
<evidence type="ECO:0000256" key="1">
    <source>
        <dbReference type="ARBA" id="ARBA00004459"/>
    </source>
</evidence>
<accession>A0A6N0HPA1</accession>
<keyword evidence="15" id="KW-1185">Reference proteome</keyword>
<dbReference type="RefSeq" id="WP_174605667.1">
    <property type="nucleotide sequence ID" value="NZ_CP054490.1"/>
</dbReference>
<keyword evidence="9" id="KW-0564">Palmitate</keyword>
<dbReference type="SUPFAM" id="SSF89392">
    <property type="entry name" value="Prokaryotic lipoproteins and lipoprotein localization factors"/>
    <property type="match status" value="1"/>
</dbReference>
<comment type="similarity">
    <text evidence="2">Belongs to the LolB family.</text>
</comment>
<keyword evidence="12" id="KW-0449">Lipoprotein</keyword>
<dbReference type="Proteomes" id="UP000509429">
    <property type="component" value="Chromosome"/>
</dbReference>
<comment type="subunit">
    <text evidence="3">Monomer.</text>
</comment>
<evidence type="ECO:0000256" key="2">
    <source>
        <dbReference type="ARBA" id="ARBA00009696"/>
    </source>
</evidence>
<evidence type="ECO:0000256" key="13">
    <source>
        <dbReference type="SAM" id="SignalP"/>
    </source>
</evidence>
<protein>
    <recommendedName>
        <fullName evidence="4">Outer-membrane lipoprotein LolB</fullName>
    </recommendedName>
</protein>
<keyword evidence="7" id="KW-0653">Protein transport</keyword>
<evidence type="ECO:0000256" key="6">
    <source>
        <dbReference type="ARBA" id="ARBA00022729"/>
    </source>
</evidence>
<evidence type="ECO:0000256" key="4">
    <source>
        <dbReference type="ARBA" id="ARBA00016202"/>
    </source>
</evidence>
<dbReference type="EMBL" id="CP054490">
    <property type="protein sequence ID" value="QKQ24229.1"/>
    <property type="molecule type" value="Genomic_DNA"/>
</dbReference>
<dbReference type="InterPro" id="IPR004565">
    <property type="entry name" value="OM_lipoprot_LolB"/>
</dbReference>
<dbReference type="AlphaFoldDB" id="A0A6N0HPA1"/>
<organism evidence="14 15">
    <name type="scientific">Candidatus Ruthia endofausta</name>
    <dbReference type="NCBI Taxonomy" id="2738852"/>
    <lineage>
        <taxon>Bacteria</taxon>
        <taxon>Pseudomonadati</taxon>
        <taxon>Pseudomonadota</taxon>
        <taxon>Gammaproteobacteria</taxon>
        <taxon>Candidatus Pseudothioglobaceae</taxon>
        <taxon>Candidatus Ruthturnera</taxon>
    </lineage>
</organism>
<dbReference type="GO" id="GO:0015031">
    <property type="term" value="P:protein transport"/>
    <property type="evidence" value="ECO:0007669"/>
    <property type="project" value="UniProtKB-KW"/>
</dbReference>
<feature type="signal peptide" evidence="13">
    <location>
        <begin position="1"/>
        <end position="21"/>
    </location>
</feature>
<keyword evidence="5" id="KW-0813">Transport</keyword>